<gene>
    <name evidence="2" type="ORF">KCG48_02880</name>
</gene>
<dbReference type="InterPro" id="IPR011009">
    <property type="entry name" value="Kinase-like_dom_sf"/>
</dbReference>
<name>A0A941HQA6_9CLOT</name>
<dbReference type="SUPFAM" id="SSF56112">
    <property type="entry name" value="Protein kinase-like (PK-like)"/>
    <property type="match status" value="1"/>
</dbReference>
<dbReference type="PANTHER" id="PTHR41283:SF1">
    <property type="entry name" value="AMINOGLYCOSIDE PHOSPHOTRANSFERASE DOMAIN-CONTAINING PROTEIN"/>
    <property type="match status" value="1"/>
</dbReference>
<organism evidence="2 3">
    <name type="scientific">Proteiniclasticum sediminis</name>
    <dbReference type="NCBI Taxonomy" id="2804028"/>
    <lineage>
        <taxon>Bacteria</taxon>
        <taxon>Bacillati</taxon>
        <taxon>Bacillota</taxon>
        <taxon>Clostridia</taxon>
        <taxon>Eubacteriales</taxon>
        <taxon>Clostridiaceae</taxon>
        <taxon>Proteiniclasticum</taxon>
    </lineage>
</organism>
<accession>A0A941HQA6</accession>
<feature type="domain" description="Aminoglycoside phosphotransferase" evidence="1">
    <location>
        <begin position="20"/>
        <end position="237"/>
    </location>
</feature>
<dbReference type="AlphaFoldDB" id="A0A941HQA6"/>
<dbReference type="Pfam" id="PF01636">
    <property type="entry name" value="APH"/>
    <property type="match status" value="1"/>
</dbReference>
<reference evidence="2" key="1">
    <citation type="submission" date="2021-04" db="EMBL/GenBank/DDBJ databases">
        <title>Proteiniclasticum sedimins sp. nov., an obligate anaerobic bacterium isolated from anaerobic sludge.</title>
        <authorList>
            <person name="Liu J."/>
        </authorList>
    </citation>
    <scope>NUCLEOTIDE SEQUENCE</scope>
    <source>
        <strain evidence="2">BAD-10</strain>
    </source>
</reference>
<evidence type="ECO:0000313" key="3">
    <source>
        <dbReference type="Proteomes" id="UP000675379"/>
    </source>
</evidence>
<evidence type="ECO:0000259" key="1">
    <source>
        <dbReference type="Pfam" id="PF01636"/>
    </source>
</evidence>
<dbReference type="PANTHER" id="PTHR41283">
    <property type="entry name" value="AMINOGLYCOSIDE PHOSPHOTRANSFERASE"/>
    <property type="match status" value="1"/>
</dbReference>
<dbReference type="EMBL" id="JAGSCS010000002">
    <property type="protein sequence ID" value="MBR0575278.1"/>
    <property type="molecule type" value="Genomic_DNA"/>
</dbReference>
<keyword evidence="3" id="KW-1185">Reference proteome</keyword>
<protein>
    <submittedName>
        <fullName evidence="2">Phosphotransferase</fullName>
    </submittedName>
</protein>
<sequence>MNRDVMIEEVLHRFPGCRVEILDKGWSEDRKYILHSETSRTLLRVSGKPLEVQQEELDLVGALASVEGMIHPLEVGSLSEEWTFIRYTYLPGEDLREALPQLTENLQEELGIQAGRLLQRIHEVPAKREGSFGTFFSKKLDRKIQAYHDSQVVIPELEQHLPYIADHRHLLEHRPTRLQHGDFHPGNMLLHEKSVGIIDFNRWDKGDPYEEFNRLPACSQVSLPFAQGLLRGYFPENPPEEFFLLLKLYVLSNALGSVRWAQLHSPESLDYVLNVTRETCSWYPLSEDFIPHWYKSH</sequence>
<dbReference type="InterPro" id="IPR002575">
    <property type="entry name" value="Aminoglycoside_PTrfase"/>
</dbReference>
<proteinExistence type="predicted"/>
<dbReference type="Proteomes" id="UP000675379">
    <property type="component" value="Unassembled WGS sequence"/>
</dbReference>
<dbReference type="RefSeq" id="WP_211799787.1">
    <property type="nucleotide sequence ID" value="NZ_JAGSCS010000002.1"/>
</dbReference>
<comment type="caution">
    <text evidence="2">The sequence shown here is derived from an EMBL/GenBank/DDBJ whole genome shotgun (WGS) entry which is preliminary data.</text>
</comment>
<evidence type="ECO:0000313" key="2">
    <source>
        <dbReference type="EMBL" id="MBR0575278.1"/>
    </source>
</evidence>
<dbReference type="Gene3D" id="3.90.1200.10">
    <property type="match status" value="1"/>
</dbReference>